<keyword evidence="2" id="KW-0808">Transferase</keyword>
<keyword evidence="2" id="KW-0489">Methyltransferase</keyword>
<dbReference type="AlphaFoldDB" id="A0AAP2D965"/>
<sequence length="255" mass="28605">MDSRESILRQSKFKRVLQYIEKFGFFTAMRLVLSLKMGKGQATFKYGKNTLYIRKGTSDVQAFEQIFLLDDYDINVKNVSPRLIVDAGANVGYASLYFANRYPEATIVAVEPESQNYQLLCKNTAGYPNIKAVKSAVWNEDTHLRVVDQGLGSWGFTVESCGPNDPGAFKATSIGTLLNDTGKSSIDILKMDIEGAEKEVFTTNYQHWLPNVSVMIVELHDRIKAGTSEVFYKAIEGQNFSIQEKGENLILSKVR</sequence>
<evidence type="ECO:0000313" key="3">
    <source>
        <dbReference type="Proteomes" id="UP001319180"/>
    </source>
</evidence>
<dbReference type="InterPro" id="IPR006342">
    <property type="entry name" value="FkbM_mtfrase"/>
</dbReference>
<accession>A0AAP2D965</accession>
<dbReference type="Pfam" id="PF05050">
    <property type="entry name" value="Methyltransf_21"/>
    <property type="match status" value="1"/>
</dbReference>
<evidence type="ECO:0000259" key="1">
    <source>
        <dbReference type="Pfam" id="PF05050"/>
    </source>
</evidence>
<reference evidence="2 3" key="1">
    <citation type="submission" date="2021-05" db="EMBL/GenBank/DDBJ databases">
        <title>A Polyphasic approach of four new species of the genus Ohtaekwangia: Ohtaekwangia histidinii sp. nov., Ohtaekwangia cretensis sp. nov., Ohtaekwangia indiensis sp. nov., Ohtaekwangia reichenbachii sp. nov. from diverse environment.</title>
        <authorList>
            <person name="Octaviana S."/>
        </authorList>
    </citation>
    <scope>NUCLEOTIDE SEQUENCE [LARGE SCALE GENOMIC DNA]</scope>
    <source>
        <strain evidence="2 3">PWU37</strain>
    </source>
</reference>
<comment type="caution">
    <text evidence="2">The sequence shown here is derived from an EMBL/GenBank/DDBJ whole genome shotgun (WGS) entry which is preliminary data.</text>
</comment>
<evidence type="ECO:0000313" key="2">
    <source>
        <dbReference type="EMBL" id="MBT1686400.1"/>
    </source>
</evidence>
<dbReference type="InterPro" id="IPR052514">
    <property type="entry name" value="SAM-dependent_MTase"/>
</dbReference>
<keyword evidence="3" id="KW-1185">Reference proteome</keyword>
<dbReference type="Gene3D" id="3.40.50.150">
    <property type="entry name" value="Vaccinia Virus protein VP39"/>
    <property type="match status" value="1"/>
</dbReference>
<dbReference type="EMBL" id="JAHESC010000008">
    <property type="protein sequence ID" value="MBT1686400.1"/>
    <property type="molecule type" value="Genomic_DNA"/>
</dbReference>
<feature type="domain" description="Methyltransferase FkbM" evidence="1">
    <location>
        <begin position="86"/>
        <end position="223"/>
    </location>
</feature>
<dbReference type="RefSeq" id="WP_254089638.1">
    <property type="nucleotide sequence ID" value="NZ_JAHESC010000008.1"/>
</dbReference>
<dbReference type="GO" id="GO:0032259">
    <property type="term" value="P:methylation"/>
    <property type="evidence" value="ECO:0007669"/>
    <property type="project" value="UniProtKB-KW"/>
</dbReference>
<dbReference type="NCBIfam" id="TIGR01444">
    <property type="entry name" value="fkbM_fam"/>
    <property type="match status" value="1"/>
</dbReference>
<dbReference type="GO" id="GO:0008168">
    <property type="term" value="F:methyltransferase activity"/>
    <property type="evidence" value="ECO:0007669"/>
    <property type="project" value="UniProtKB-KW"/>
</dbReference>
<dbReference type="SUPFAM" id="SSF53335">
    <property type="entry name" value="S-adenosyl-L-methionine-dependent methyltransferases"/>
    <property type="match status" value="1"/>
</dbReference>
<protein>
    <submittedName>
        <fullName evidence="2">FkbM family methyltransferase</fullName>
    </submittedName>
</protein>
<dbReference type="PANTHER" id="PTHR34203:SF15">
    <property type="entry name" value="SLL1173 PROTEIN"/>
    <property type="match status" value="1"/>
</dbReference>
<gene>
    <name evidence="2" type="ORF">KK078_07530</name>
</gene>
<dbReference type="PANTHER" id="PTHR34203">
    <property type="entry name" value="METHYLTRANSFERASE, FKBM FAMILY PROTEIN"/>
    <property type="match status" value="1"/>
</dbReference>
<name>A0AAP2D965_9BACT</name>
<proteinExistence type="predicted"/>
<dbReference type="InterPro" id="IPR029063">
    <property type="entry name" value="SAM-dependent_MTases_sf"/>
</dbReference>
<dbReference type="Proteomes" id="UP001319180">
    <property type="component" value="Unassembled WGS sequence"/>
</dbReference>
<organism evidence="2 3">
    <name type="scientific">Dawidia soli</name>
    <dbReference type="NCBI Taxonomy" id="2782352"/>
    <lineage>
        <taxon>Bacteria</taxon>
        <taxon>Pseudomonadati</taxon>
        <taxon>Bacteroidota</taxon>
        <taxon>Cytophagia</taxon>
        <taxon>Cytophagales</taxon>
        <taxon>Chryseotaleaceae</taxon>
        <taxon>Dawidia</taxon>
    </lineage>
</organism>